<dbReference type="Gene3D" id="1.10.10.60">
    <property type="entry name" value="Homeodomain-like"/>
    <property type="match status" value="1"/>
</dbReference>
<evidence type="ECO:0000256" key="1">
    <source>
        <dbReference type="ARBA" id="ARBA00023125"/>
    </source>
</evidence>
<evidence type="ECO:0000313" key="5">
    <source>
        <dbReference type="Proteomes" id="UP000426246"/>
    </source>
</evidence>
<dbReference type="Proteomes" id="UP000426246">
    <property type="component" value="Chromosome"/>
</dbReference>
<feature type="domain" description="HTH tetR-type" evidence="3">
    <location>
        <begin position="23"/>
        <end position="83"/>
    </location>
</feature>
<protein>
    <submittedName>
        <fullName evidence="4">TetR/AcrR family transcriptional regulator</fullName>
    </submittedName>
</protein>
<proteinExistence type="predicted"/>
<evidence type="ECO:0000259" key="3">
    <source>
        <dbReference type="PROSITE" id="PS50977"/>
    </source>
</evidence>
<accession>A0A6B8RN77</accession>
<dbReference type="Pfam" id="PF00440">
    <property type="entry name" value="TetR_N"/>
    <property type="match status" value="1"/>
</dbReference>
<reference evidence="5" key="1">
    <citation type="submission" date="2018-11" db="EMBL/GenBank/DDBJ databases">
        <title>Complete genome sequence of Paenibacillus sp. ML311-T8.</title>
        <authorList>
            <person name="Nam Y.-D."/>
            <person name="Kang J."/>
            <person name="Chung W.-H."/>
            <person name="Park Y.S."/>
        </authorList>
    </citation>
    <scope>NUCLEOTIDE SEQUENCE [LARGE SCALE GENOMIC DNA]</scope>
    <source>
        <strain evidence="5">ML311-T8</strain>
    </source>
</reference>
<dbReference type="SUPFAM" id="SSF48498">
    <property type="entry name" value="Tetracyclin repressor-like, C-terminal domain"/>
    <property type="match status" value="1"/>
</dbReference>
<dbReference type="InterPro" id="IPR050624">
    <property type="entry name" value="HTH-type_Tx_Regulator"/>
</dbReference>
<dbReference type="InterPro" id="IPR036271">
    <property type="entry name" value="Tet_transcr_reg_TetR-rel_C_sf"/>
</dbReference>
<dbReference type="AlphaFoldDB" id="A0A6B8RN77"/>
<keyword evidence="1 2" id="KW-0238">DNA-binding</keyword>
<dbReference type="Gene3D" id="1.10.357.10">
    <property type="entry name" value="Tetracycline Repressor, domain 2"/>
    <property type="match status" value="1"/>
</dbReference>
<dbReference type="PRINTS" id="PR00455">
    <property type="entry name" value="HTHTETR"/>
</dbReference>
<organism evidence="4 5">
    <name type="scientific">Paenibacillus psychroresistens</name>
    <dbReference type="NCBI Taxonomy" id="1778678"/>
    <lineage>
        <taxon>Bacteria</taxon>
        <taxon>Bacillati</taxon>
        <taxon>Bacillota</taxon>
        <taxon>Bacilli</taxon>
        <taxon>Bacillales</taxon>
        <taxon>Paenibacillaceae</taxon>
        <taxon>Paenibacillus</taxon>
    </lineage>
</organism>
<sequence length="220" mass="25379">MSEEMEQWVAEMLRINDLDAKMTDKQIKIIKAAVETFSEKGYAASSTSEIAQKAGVAEGTIFRHYKTKKDLLLSIVAPMMTKLIAPFVLKDFNKVLHSAYPKYEDFLRAVIKNRMEFARNNLPIIKIMLHELPFQSELQAQFKEHIAKKVFNRLQEVVEHFQSDGQIIAIPSHVAVRVSVSVLIGFCFARFFLLPELDWDEEQEIEYSIDFIMHGLAPRE</sequence>
<dbReference type="PROSITE" id="PS50977">
    <property type="entry name" value="HTH_TETR_2"/>
    <property type="match status" value="1"/>
</dbReference>
<dbReference type="OrthoDB" id="9780824at2"/>
<dbReference type="GO" id="GO:0003677">
    <property type="term" value="F:DNA binding"/>
    <property type="evidence" value="ECO:0007669"/>
    <property type="project" value="UniProtKB-UniRule"/>
</dbReference>
<dbReference type="EMBL" id="CP034235">
    <property type="protein sequence ID" value="QGQ96995.1"/>
    <property type="molecule type" value="Genomic_DNA"/>
</dbReference>
<feature type="DNA-binding region" description="H-T-H motif" evidence="2">
    <location>
        <begin position="46"/>
        <end position="65"/>
    </location>
</feature>
<evidence type="ECO:0000313" key="4">
    <source>
        <dbReference type="EMBL" id="QGQ96995.1"/>
    </source>
</evidence>
<dbReference type="InterPro" id="IPR009057">
    <property type="entry name" value="Homeodomain-like_sf"/>
</dbReference>
<dbReference type="PANTHER" id="PTHR43479:SF11">
    <property type="entry name" value="ACREF_ENVCD OPERON REPRESSOR-RELATED"/>
    <property type="match status" value="1"/>
</dbReference>
<dbReference type="PANTHER" id="PTHR43479">
    <property type="entry name" value="ACREF/ENVCD OPERON REPRESSOR-RELATED"/>
    <property type="match status" value="1"/>
</dbReference>
<dbReference type="RefSeq" id="WP_155702093.1">
    <property type="nucleotide sequence ID" value="NZ_CP034235.1"/>
</dbReference>
<name>A0A6B8RN77_9BACL</name>
<evidence type="ECO:0000256" key="2">
    <source>
        <dbReference type="PROSITE-ProRule" id="PRU00335"/>
    </source>
</evidence>
<keyword evidence="5" id="KW-1185">Reference proteome</keyword>
<dbReference type="InterPro" id="IPR001647">
    <property type="entry name" value="HTH_TetR"/>
</dbReference>
<gene>
    <name evidence="4" type="ORF">EHS13_19935</name>
</gene>
<dbReference type="KEGG" id="ppsc:EHS13_19935"/>
<dbReference type="SUPFAM" id="SSF46689">
    <property type="entry name" value="Homeodomain-like"/>
    <property type="match status" value="1"/>
</dbReference>